<proteinExistence type="predicted"/>
<evidence type="ECO:0000256" key="1">
    <source>
        <dbReference type="SAM" id="MobiDB-lite"/>
    </source>
</evidence>
<protein>
    <recommendedName>
        <fullName evidence="4">Chromo domain-containing protein</fullName>
    </recommendedName>
</protein>
<feature type="compositionally biased region" description="Basic and acidic residues" evidence="1">
    <location>
        <begin position="16"/>
        <end position="25"/>
    </location>
</feature>
<name>A0A397UD78_9GLOM</name>
<dbReference type="OrthoDB" id="2385087at2759"/>
<gene>
    <name evidence="2" type="ORF">C2G38_2147721</name>
</gene>
<dbReference type="AlphaFoldDB" id="A0A397UD78"/>
<reference evidence="2 3" key="1">
    <citation type="submission" date="2018-06" db="EMBL/GenBank/DDBJ databases">
        <title>Comparative genomics reveals the genomic features of Rhizophagus irregularis, R. cerebriforme, R. diaphanum and Gigaspora rosea, and their symbiotic lifestyle signature.</title>
        <authorList>
            <person name="Morin E."/>
            <person name="San Clemente H."/>
            <person name="Chen E.C.H."/>
            <person name="De La Providencia I."/>
            <person name="Hainaut M."/>
            <person name="Kuo A."/>
            <person name="Kohler A."/>
            <person name="Murat C."/>
            <person name="Tang N."/>
            <person name="Roy S."/>
            <person name="Loubradou J."/>
            <person name="Henrissat B."/>
            <person name="Grigoriev I.V."/>
            <person name="Corradi N."/>
            <person name="Roux C."/>
            <person name="Martin F.M."/>
        </authorList>
    </citation>
    <scope>NUCLEOTIDE SEQUENCE [LARGE SCALE GENOMIC DNA]</scope>
    <source>
        <strain evidence="2 3">DAOM 194757</strain>
    </source>
</reference>
<feature type="region of interest" description="Disordered" evidence="1">
    <location>
        <begin position="1"/>
        <end position="58"/>
    </location>
</feature>
<dbReference type="EMBL" id="QKWP01001712">
    <property type="protein sequence ID" value="RIB07118.1"/>
    <property type="molecule type" value="Genomic_DNA"/>
</dbReference>
<comment type="caution">
    <text evidence="2">The sequence shown here is derived from an EMBL/GenBank/DDBJ whole genome shotgun (WGS) entry which is preliminary data.</text>
</comment>
<organism evidence="2 3">
    <name type="scientific">Gigaspora rosea</name>
    <dbReference type="NCBI Taxonomy" id="44941"/>
    <lineage>
        <taxon>Eukaryota</taxon>
        <taxon>Fungi</taxon>
        <taxon>Fungi incertae sedis</taxon>
        <taxon>Mucoromycota</taxon>
        <taxon>Glomeromycotina</taxon>
        <taxon>Glomeromycetes</taxon>
        <taxon>Diversisporales</taxon>
        <taxon>Gigasporaceae</taxon>
        <taxon>Gigaspora</taxon>
    </lineage>
</organism>
<evidence type="ECO:0008006" key="4">
    <source>
        <dbReference type="Google" id="ProtNLM"/>
    </source>
</evidence>
<dbReference type="Proteomes" id="UP000266673">
    <property type="component" value="Unassembled WGS sequence"/>
</dbReference>
<feature type="compositionally biased region" description="Low complexity" evidence="1">
    <location>
        <begin position="45"/>
        <end position="58"/>
    </location>
</feature>
<accession>A0A397UD78</accession>
<sequence length="155" mass="18035">MTYATRLLTRKQMQGNDKRDDDIKSNRIKKRVNPKRDHTPVQYKSNTSNRTRSLRSNINDSLNCTKKREEHGFKKVMVADILAIRNNDDEEYALLAYKDTNLIPNWQPVRNLRNATSLIEKFWQKQASRSCQLVNVTDSSNVVNTVDDSFKSNSD</sequence>
<keyword evidence="3" id="KW-1185">Reference proteome</keyword>
<evidence type="ECO:0000313" key="2">
    <source>
        <dbReference type="EMBL" id="RIB07118.1"/>
    </source>
</evidence>
<evidence type="ECO:0000313" key="3">
    <source>
        <dbReference type="Proteomes" id="UP000266673"/>
    </source>
</evidence>